<reference evidence="1 2" key="1">
    <citation type="submission" date="2022-12" db="EMBL/GenBank/DDBJ databases">
        <title>Chromosome-level genome of Tegillarca granosa.</title>
        <authorList>
            <person name="Kim J."/>
        </authorList>
    </citation>
    <scope>NUCLEOTIDE SEQUENCE [LARGE SCALE GENOMIC DNA]</scope>
    <source>
        <strain evidence="1">Teg-2019</strain>
        <tissue evidence="1">Adductor muscle</tissue>
    </source>
</reference>
<evidence type="ECO:0000313" key="1">
    <source>
        <dbReference type="EMBL" id="KAJ8309896.1"/>
    </source>
</evidence>
<comment type="caution">
    <text evidence="1">The sequence shown here is derived from an EMBL/GenBank/DDBJ whole genome shotgun (WGS) entry which is preliminary data.</text>
</comment>
<keyword evidence="2" id="KW-1185">Reference proteome</keyword>
<dbReference type="Proteomes" id="UP001217089">
    <property type="component" value="Unassembled WGS sequence"/>
</dbReference>
<dbReference type="EMBL" id="JARBDR010000640">
    <property type="protein sequence ID" value="KAJ8309896.1"/>
    <property type="molecule type" value="Genomic_DNA"/>
</dbReference>
<protein>
    <recommendedName>
        <fullName evidence="3">Secreted protein</fullName>
    </recommendedName>
</protein>
<accession>A0ABQ9F123</accession>
<proteinExistence type="predicted"/>
<sequence>MSSLQKAEVCVFVWVIDGMTLALAIPEHQKLLRDLCQLCVCVMLKLRFVFVRVIDGMTLALAIPEHQKLLRDLC</sequence>
<evidence type="ECO:0000313" key="2">
    <source>
        <dbReference type="Proteomes" id="UP001217089"/>
    </source>
</evidence>
<name>A0ABQ9F123_TEGGR</name>
<organism evidence="1 2">
    <name type="scientific">Tegillarca granosa</name>
    <name type="common">Malaysian cockle</name>
    <name type="synonym">Anadara granosa</name>
    <dbReference type="NCBI Taxonomy" id="220873"/>
    <lineage>
        <taxon>Eukaryota</taxon>
        <taxon>Metazoa</taxon>
        <taxon>Spiralia</taxon>
        <taxon>Lophotrochozoa</taxon>
        <taxon>Mollusca</taxon>
        <taxon>Bivalvia</taxon>
        <taxon>Autobranchia</taxon>
        <taxon>Pteriomorphia</taxon>
        <taxon>Arcoida</taxon>
        <taxon>Arcoidea</taxon>
        <taxon>Arcidae</taxon>
        <taxon>Tegillarca</taxon>
    </lineage>
</organism>
<evidence type="ECO:0008006" key="3">
    <source>
        <dbReference type="Google" id="ProtNLM"/>
    </source>
</evidence>
<gene>
    <name evidence="1" type="ORF">KUTeg_011761</name>
</gene>